<evidence type="ECO:0000313" key="2">
    <source>
        <dbReference type="Proteomes" id="UP000823617"/>
    </source>
</evidence>
<dbReference type="EMBL" id="JADIMK010000098">
    <property type="protein sequence ID" value="MBO8456504.1"/>
    <property type="molecule type" value="Genomic_DNA"/>
</dbReference>
<dbReference type="AlphaFoldDB" id="A0A9D9HMD1"/>
<dbReference type="Proteomes" id="UP000823617">
    <property type="component" value="Unassembled WGS sequence"/>
</dbReference>
<reference evidence="1" key="1">
    <citation type="submission" date="2020-10" db="EMBL/GenBank/DDBJ databases">
        <authorList>
            <person name="Gilroy R."/>
        </authorList>
    </citation>
    <scope>NUCLEOTIDE SEQUENCE</scope>
    <source>
        <strain evidence="1">B1-3475</strain>
    </source>
</reference>
<sequence>MKWNRIRTDLRIFFGGHVFNSLFSGRAARRRRREATVAKAVDSYLDCLVPVLRNVPEDADTSVSAGECRPEEKIFSIWLQGEDAAPEIVKACWRSIRHNCTQELVVLDDVSLWKWIELPDHIMHLWKSGRMKPAHFSDICRIELLYRYGGIWFDATDFVTSPVPAWVIDEDFFIYIGGEAVKGALSFVQNCFFRAKKGNYILKVWREAVFAYWKMDERAVTYFIHQLLLKKAVDCNPLAGEYFSRMPHVPQDCTHMLWWAYRDRPFDRKVFSDITSGAVFQKTEYKSASARHPLPGSFAQVMIDMYR</sequence>
<gene>
    <name evidence="1" type="ORF">IAC08_08935</name>
</gene>
<dbReference type="GO" id="GO:0016757">
    <property type="term" value="F:glycosyltransferase activity"/>
    <property type="evidence" value="ECO:0007669"/>
    <property type="project" value="InterPro"/>
</dbReference>
<proteinExistence type="predicted"/>
<dbReference type="InterPro" id="IPR029044">
    <property type="entry name" value="Nucleotide-diphossugar_trans"/>
</dbReference>
<evidence type="ECO:0008006" key="3">
    <source>
        <dbReference type="Google" id="ProtNLM"/>
    </source>
</evidence>
<protein>
    <recommendedName>
        <fullName evidence="3">Capsular polysaccharide synthesis protein</fullName>
    </recommendedName>
</protein>
<dbReference type="Gene3D" id="3.90.550.20">
    <property type="match status" value="1"/>
</dbReference>
<dbReference type="Pfam" id="PF05704">
    <property type="entry name" value="Caps_synth"/>
    <property type="match status" value="1"/>
</dbReference>
<reference evidence="1" key="2">
    <citation type="journal article" date="2021" name="PeerJ">
        <title>Extensive microbial diversity within the chicken gut microbiome revealed by metagenomics and culture.</title>
        <authorList>
            <person name="Gilroy R."/>
            <person name="Ravi A."/>
            <person name="Getino M."/>
            <person name="Pursley I."/>
            <person name="Horton D.L."/>
            <person name="Alikhan N.F."/>
            <person name="Baker D."/>
            <person name="Gharbi K."/>
            <person name="Hall N."/>
            <person name="Watson M."/>
            <person name="Adriaenssens E.M."/>
            <person name="Foster-Nyarko E."/>
            <person name="Jarju S."/>
            <person name="Secka A."/>
            <person name="Antonio M."/>
            <person name="Oren A."/>
            <person name="Chaudhuri R.R."/>
            <person name="La Ragione R."/>
            <person name="Hildebrand F."/>
            <person name="Pallen M.J."/>
        </authorList>
    </citation>
    <scope>NUCLEOTIDE SEQUENCE</scope>
    <source>
        <strain evidence="1">B1-3475</strain>
    </source>
</reference>
<organism evidence="1 2">
    <name type="scientific">Candidatus Cryptobacteroides intestinigallinarum</name>
    <dbReference type="NCBI Taxonomy" id="2840767"/>
    <lineage>
        <taxon>Bacteria</taxon>
        <taxon>Pseudomonadati</taxon>
        <taxon>Bacteroidota</taxon>
        <taxon>Bacteroidia</taxon>
        <taxon>Bacteroidales</taxon>
        <taxon>Candidatus Cryptobacteroides</taxon>
    </lineage>
</organism>
<name>A0A9D9HMD1_9BACT</name>
<evidence type="ECO:0000313" key="1">
    <source>
        <dbReference type="EMBL" id="MBO8456504.1"/>
    </source>
</evidence>
<comment type="caution">
    <text evidence="1">The sequence shown here is derived from an EMBL/GenBank/DDBJ whole genome shotgun (WGS) entry which is preliminary data.</text>
</comment>
<dbReference type="SUPFAM" id="SSF53448">
    <property type="entry name" value="Nucleotide-diphospho-sugar transferases"/>
    <property type="match status" value="1"/>
</dbReference>
<dbReference type="InterPro" id="IPR008441">
    <property type="entry name" value="AfumC-like_glycosyl_Trfase"/>
</dbReference>
<accession>A0A9D9HMD1</accession>